<accession>A0ABW2SU92</accession>
<dbReference type="RefSeq" id="WP_343974519.1">
    <property type="nucleotide sequence ID" value="NZ_BAAAGK010000124.1"/>
</dbReference>
<dbReference type="PANTHER" id="PTHR30055">
    <property type="entry name" value="HTH-TYPE TRANSCRIPTIONAL REGULATOR RUTR"/>
    <property type="match status" value="1"/>
</dbReference>
<sequence length="197" mass="21637">MGSLGGVQTMGRRERRKAQTRQALSDAAIGLFLRHGYDSVTIAQIAEEADTAIATVFAYFPDGKESLIFDDGSERRDGIVAAVRDRPEGQPILRALREFLAARGPFAATLSPQLRRRTELVMSTPALRGYQRRLWNRSQDALAEIIAAESGRDPGDMTVRALARYVLEVPDLAAGEPDPRRALDAVFDLLETGWTGP</sequence>
<dbReference type="EMBL" id="JBHTEE010000001">
    <property type="protein sequence ID" value="MFC7599832.1"/>
    <property type="molecule type" value="Genomic_DNA"/>
</dbReference>
<gene>
    <name evidence="6" type="ORF">ACFQVD_06905</name>
</gene>
<evidence type="ECO:0000313" key="7">
    <source>
        <dbReference type="Proteomes" id="UP001596514"/>
    </source>
</evidence>
<evidence type="ECO:0000256" key="4">
    <source>
        <dbReference type="PROSITE-ProRule" id="PRU00335"/>
    </source>
</evidence>
<keyword evidence="3" id="KW-0804">Transcription</keyword>
<name>A0ABW2SU92_9ACTN</name>
<feature type="domain" description="HTH tetR-type" evidence="5">
    <location>
        <begin position="18"/>
        <end position="78"/>
    </location>
</feature>
<dbReference type="PROSITE" id="PS50977">
    <property type="entry name" value="HTH_TETR_2"/>
    <property type="match status" value="1"/>
</dbReference>
<keyword evidence="1" id="KW-0805">Transcription regulation</keyword>
<dbReference type="Proteomes" id="UP001596514">
    <property type="component" value="Unassembled WGS sequence"/>
</dbReference>
<keyword evidence="2 4" id="KW-0238">DNA-binding</keyword>
<evidence type="ECO:0000256" key="3">
    <source>
        <dbReference type="ARBA" id="ARBA00023163"/>
    </source>
</evidence>
<proteinExistence type="predicted"/>
<reference evidence="7" key="1">
    <citation type="journal article" date="2019" name="Int. J. Syst. Evol. Microbiol.">
        <title>The Global Catalogue of Microorganisms (GCM) 10K type strain sequencing project: providing services to taxonomists for standard genome sequencing and annotation.</title>
        <authorList>
            <consortium name="The Broad Institute Genomics Platform"/>
            <consortium name="The Broad Institute Genome Sequencing Center for Infectious Disease"/>
            <person name="Wu L."/>
            <person name="Ma J."/>
        </authorList>
    </citation>
    <scope>NUCLEOTIDE SEQUENCE [LARGE SCALE GENOMIC DNA]</scope>
    <source>
        <strain evidence="7">JCM 10083</strain>
    </source>
</reference>
<dbReference type="InterPro" id="IPR050109">
    <property type="entry name" value="HTH-type_TetR-like_transc_reg"/>
</dbReference>
<protein>
    <submittedName>
        <fullName evidence="6">TetR/AcrR family transcriptional regulator</fullName>
    </submittedName>
</protein>
<dbReference type="PANTHER" id="PTHR30055:SF234">
    <property type="entry name" value="HTH-TYPE TRANSCRIPTIONAL REGULATOR BETI"/>
    <property type="match status" value="1"/>
</dbReference>
<evidence type="ECO:0000256" key="1">
    <source>
        <dbReference type="ARBA" id="ARBA00023015"/>
    </source>
</evidence>
<evidence type="ECO:0000313" key="6">
    <source>
        <dbReference type="EMBL" id="MFC7599832.1"/>
    </source>
</evidence>
<dbReference type="Gene3D" id="1.10.357.10">
    <property type="entry name" value="Tetracycline Repressor, domain 2"/>
    <property type="match status" value="1"/>
</dbReference>
<dbReference type="InterPro" id="IPR041347">
    <property type="entry name" value="MftR_C"/>
</dbReference>
<dbReference type="SUPFAM" id="SSF46689">
    <property type="entry name" value="Homeodomain-like"/>
    <property type="match status" value="1"/>
</dbReference>
<dbReference type="Pfam" id="PF17754">
    <property type="entry name" value="TetR_C_14"/>
    <property type="match status" value="1"/>
</dbReference>
<feature type="DNA-binding region" description="H-T-H motif" evidence="4">
    <location>
        <begin position="41"/>
        <end position="60"/>
    </location>
</feature>
<organism evidence="6 7">
    <name type="scientific">Streptosporangium amethystogenes subsp. fukuiense</name>
    <dbReference type="NCBI Taxonomy" id="698418"/>
    <lineage>
        <taxon>Bacteria</taxon>
        <taxon>Bacillati</taxon>
        <taxon>Actinomycetota</taxon>
        <taxon>Actinomycetes</taxon>
        <taxon>Streptosporangiales</taxon>
        <taxon>Streptosporangiaceae</taxon>
        <taxon>Streptosporangium</taxon>
    </lineage>
</organism>
<dbReference type="InterPro" id="IPR009057">
    <property type="entry name" value="Homeodomain-like_sf"/>
</dbReference>
<dbReference type="InterPro" id="IPR001647">
    <property type="entry name" value="HTH_TetR"/>
</dbReference>
<dbReference type="Gene3D" id="1.10.10.60">
    <property type="entry name" value="Homeodomain-like"/>
    <property type="match status" value="1"/>
</dbReference>
<keyword evidence="7" id="KW-1185">Reference proteome</keyword>
<evidence type="ECO:0000256" key="2">
    <source>
        <dbReference type="ARBA" id="ARBA00023125"/>
    </source>
</evidence>
<comment type="caution">
    <text evidence="6">The sequence shown here is derived from an EMBL/GenBank/DDBJ whole genome shotgun (WGS) entry which is preliminary data.</text>
</comment>
<evidence type="ECO:0000259" key="5">
    <source>
        <dbReference type="PROSITE" id="PS50977"/>
    </source>
</evidence>
<dbReference type="Pfam" id="PF00440">
    <property type="entry name" value="TetR_N"/>
    <property type="match status" value="1"/>
</dbReference>